<evidence type="ECO:0000313" key="2">
    <source>
        <dbReference type="Proteomes" id="UP001056778"/>
    </source>
</evidence>
<gene>
    <name evidence="1" type="ORF">MML48_3g00018102</name>
</gene>
<reference evidence="1" key="1">
    <citation type="submission" date="2022-04" db="EMBL/GenBank/DDBJ databases">
        <title>Chromosome-scale genome assembly of Holotrichia oblita Faldermann.</title>
        <authorList>
            <person name="Rongchong L."/>
        </authorList>
    </citation>
    <scope>NUCLEOTIDE SEQUENCE</scope>
    <source>
        <strain evidence="1">81SQS9</strain>
    </source>
</reference>
<sequence length="508" mass="55313">MDYFCQASPIVIDGCIYLLTADGAVMASPTKMEYRMELERLSKDELAYELAILGVTTVTTVEEMRKTLRRMRKLAKHGSFVRPAHPFTVAVDLAALTGLSTEIKALLDTFVGSRASSEYKKLEAKLSHATGRLGRVVASTEEEKEQVSRLLVAFSEYSMTLRSKAKHFARSSTLNASTVTALEGMSGPSSSSEAEDSDTDQGADGGIGSMLSLLLKLKPDLVTDIRMHDIRESVNGVAMDLSHINRSGTVRGYTGRSQLKKALKGADIVVISGGISKVAVMTRENLFIENASIMEEFARVCAEMCSEALIDIVTNPVNSCVPVFCETMRKLGTFNPTKVIGVTTLDLMRISTFIASMKGLDPRKVTCPVVGGHSLLTMVPLLSQCNPPINFSEDETVALFNKVRIAGEEVVRAKAGNGAAQIAMAYSLAYFIFDQLKAKRGKADVVQCGYVANNAHKTKYFATKLLLGTDGIIKDLGLGKLSSFEQEKIYEAIPIILRDVDTAERFIR</sequence>
<evidence type="ECO:0000313" key="1">
    <source>
        <dbReference type="EMBL" id="KAI4464921.1"/>
    </source>
</evidence>
<comment type="caution">
    <text evidence="1">The sequence shown here is derived from an EMBL/GenBank/DDBJ whole genome shotgun (WGS) entry which is preliminary data.</text>
</comment>
<proteinExistence type="predicted"/>
<keyword evidence="2" id="KW-1185">Reference proteome</keyword>
<organism evidence="1 2">
    <name type="scientific">Holotrichia oblita</name>
    <name type="common">Chafer beetle</name>
    <dbReference type="NCBI Taxonomy" id="644536"/>
    <lineage>
        <taxon>Eukaryota</taxon>
        <taxon>Metazoa</taxon>
        <taxon>Ecdysozoa</taxon>
        <taxon>Arthropoda</taxon>
        <taxon>Hexapoda</taxon>
        <taxon>Insecta</taxon>
        <taxon>Pterygota</taxon>
        <taxon>Neoptera</taxon>
        <taxon>Endopterygota</taxon>
        <taxon>Coleoptera</taxon>
        <taxon>Polyphaga</taxon>
        <taxon>Scarabaeiformia</taxon>
        <taxon>Scarabaeidae</taxon>
        <taxon>Melolonthinae</taxon>
        <taxon>Holotrichia</taxon>
    </lineage>
</organism>
<protein>
    <submittedName>
        <fullName evidence="1">Malate and lactate dehydrogenase</fullName>
    </submittedName>
</protein>
<accession>A0ACB9TDN9</accession>
<dbReference type="Proteomes" id="UP001056778">
    <property type="component" value="Chromosome 3"/>
</dbReference>
<name>A0ACB9TDN9_HOLOL</name>
<dbReference type="EMBL" id="CM043017">
    <property type="protein sequence ID" value="KAI4464921.1"/>
    <property type="molecule type" value="Genomic_DNA"/>
</dbReference>